<dbReference type="Proteomes" id="UP001152759">
    <property type="component" value="Chromosome 4"/>
</dbReference>
<dbReference type="SMART" id="SM00848">
    <property type="entry name" value="Inhibitor_I29"/>
    <property type="match status" value="1"/>
</dbReference>
<feature type="chain" id="PRO_5040150179" description="Cathepsin propeptide inhibitor domain-containing protein" evidence="1">
    <location>
        <begin position="23"/>
        <end position="118"/>
    </location>
</feature>
<dbReference type="Gene3D" id="1.10.287.2250">
    <property type="match status" value="1"/>
</dbReference>
<dbReference type="Pfam" id="PF08246">
    <property type="entry name" value="Inhibitor_I29"/>
    <property type="match status" value="1"/>
</dbReference>
<evidence type="ECO:0000313" key="4">
    <source>
        <dbReference type="Proteomes" id="UP001152759"/>
    </source>
</evidence>
<accession>A0A9P0CFB7</accession>
<feature type="domain" description="Cathepsin propeptide inhibitor" evidence="2">
    <location>
        <begin position="60"/>
        <end position="115"/>
    </location>
</feature>
<organism evidence="3 4">
    <name type="scientific">Bemisia tabaci</name>
    <name type="common">Sweetpotato whitefly</name>
    <name type="synonym">Aleurodes tabaci</name>
    <dbReference type="NCBI Taxonomy" id="7038"/>
    <lineage>
        <taxon>Eukaryota</taxon>
        <taxon>Metazoa</taxon>
        <taxon>Ecdysozoa</taxon>
        <taxon>Arthropoda</taxon>
        <taxon>Hexapoda</taxon>
        <taxon>Insecta</taxon>
        <taxon>Pterygota</taxon>
        <taxon>Neoptera</taxon>
        <taxon>Paraneoptera</taxon>
        <taxon>Hemiptera</taxon>
        <taxon>Sternorrhyncha</taxon>
        <taxon>Aleyrodoidea</taxon>
        <taxon>Aleyrodidae</taxon>
        <taxon>Aleyrodinae</taxon>
        <taxon>Bemisia</taxon>
    </lineage>
</organism>
<dbReference type="InterPro" id="IPR013201">
    <property type="entry name" value="Prot_inhib_I29"/>
</dbReference>
<dbReference type="EMBL" id="OU963865">
    <property type="protein sequence ID" value="CAH0770096.1"/>
    <property type="molecule type" value="Genomic_DNA"/>
</dbReference>
<name>A0A9P0CFB7_BEMTA</name>
<gene>
    <name evidence="3" type="ORF">BEMITA_LOCUS6998</name>
</gene>
<evidence type="ECO:0000259" key="2">
    <source>
        <dbReference type="SMART" id="SM00848"/>
    </source>
</evidence>
<feature type="signal peptide" evidence="1">
    <location>
        <begin position="1"/>
        <end position="22"/>
    </location>
</feature>
<sequence length="118" mass="13502">MARYIASLIVVGFLLFKHATYADPDPSIFGSLGDNSVWNAPVLSHIKAGVDTVSDKFQQFLAFMREYGKTYTSKEELEKRFHIFQENMKTVKELNAENKGRATFGITEFSDMTRLYSF</sequence>
<evidence type="ECO:0000256" key="1">
    <source>
        <dbReference type="SAM" id="SignalP"/>
    </source>
</evidence>
<dbReference type="InterPro" id="IPR038765">
    <property type="entry name" value="Papain-like_cys_pep_sf"/>
</dbReference>
<protein>
    <recommendedName>
        <fullName evidence="2">Cathepsin propeptide inhibitor domain-containing protein</fullName>
    </recommendedName>
</protein>
<evidence type="ECO:0000313" key="3">
    <source>
        <dbReference type="EMBL" id="CAH0770096.1"/>
    </source>
</evidence>
<keyword evidence="4" id="KW-1185">Reference proteome</keyword>
<dbReference type="AlphaFoldDB" id="A0A9P0CFB7"/>
<keyword evidence="1" id="KW-0732">Signal</keyword>
<dbReference type="SUPFAM" id="SSF54001">
    <property type="entry name" value="Cysteine proteinases"/>
    <property type="match status" value="1"/>
</dbReference>
<proteinExistence type="predicted"/>
<reference evidence="3" key="1">
    <citation type="submission" date="2021-12" db="EMBL/GenBank/DDBJ databases">
        <authorList>
            <person name="King R."/>
        </authorList>
    </citation>
    <scope>NUCLEOTIDE SEQUENCE</scope>
</reference>